<name>A0AAV4W9B3_CAEEX</name>
<protein>
    <submittedName>
        <fullName evidence="1">Uncharacterized protein</fullName>
    </submittedName>
</protein>
<comment type="caution">
    <text evidence="1">The sequence shown here is derived from an EMBL/GenBank/DDBJ whole genome shotgun (WGS) entry which is preliminary data.</text>
</comment>
<dbReference type="EMBL" id="BPLR01015694">
    <property type="protein sequence ID" value="GIY77895.1"/>
    <property type="molecule type" value="Genomic_DNA"/>
</dbReference>
<proteinExistence type="predicted"/>
<dbReference type="Proteomes" id="UP001054945">
    <property type="component" value="Unassembled WGS sequence"/>
</dbReference>
<reference evidence="1 2" key="1">
    <citation type="submission" date="2021-06" db="EMBL/GenBank/DDBJ databases">
        <title>Caerostris extrusa draft genome.</title>
        <authorList>
            <person name="Kono N."/>
            <person name="Arakawa K."/>
        </authorList>
    </citation>
    <scope>NUCLEOTIDE SEQUENCE [LARGE SCALE GENOMIC DNA]</scope>
</reference>
<organism evidence="1 2">
    <name type="scientific">Caerostris extrusa</name>
    <name type="common">Bark spider</name>
    <name type="synonym">Caerostris bankana</name>
    <dbReference type="NCBI Taxonomy" id="172846"/>
    <lineage>
        <taxon>Eukaryota</taxon>
        <taxon>Metazoa</taxon>
        <taxon>Ecdysozoa</taxon>
        <taxon>Arthropoda</taxon>
        <taxon>Chelicerata</taxon>
        <taxon>Arachnida</taxon>
        <taxon>Araneae</taxon>
        <taxon>Araneomorphae</taxon>
        <taxon>Entelegynae</taxon>
        <taxon>Araneoidea</taxon>
        <taxon>Araneidae</taxon>
        <taxon>Caerostris</taxon>
    </lineage>
</organism>
<sequence>MNRLGKSLDCIKMEQHNRPTAPNIGRHWVLLNSAFNVSVCSALKRFHPPRGSDYLENKNWIVNFILKGWTGSARIQPWVERKLWRLAFLWAFKPADGKIVALLKQIVV</sequence>
<accession>A0AAV4W9B3</accession>
<keyword evidence="2" id="KW-1185">Reference proteome</keyword>
<evidence type="ECO:0000313" key="1">
    <source>
        <dbReference type="EMBL" id="GIY77895.1"/>
    </source>
</evidence>
<dbReference type="AlphaFoldDB" id="A0AAV4W9B3"/>
<gene>
    <name evidence="1" type="ORF">CEXT_33131</name>
</gene>
<evidence type="ECO:0000313" key="2">
    <source>
        <dbReference type="Proteomes" id="UP001054945"/>
    </source>
</evidence>